<feature type="signal peptide" evidence="7">
    <location>
        <begin position="1"/>
        <end position="21"/>
    </location>
</feature>
<sequence>MYFIKIFITCVLCTLLSSVNCKVVLSREKITELLNSLDPSKIKVQMINNTDAKDAKILSYNEINVDDNKTKIDITIKSKTKVNTRQEKTNNETEHLEPLVLTPYIEQGRINEARNASFVNPKTFLGFKSYSGYFTVNKTYNSNMFFWYFPIVDKPVGETPWIIWLQGGPGASSMTGLFEEIGPLKMDAKLNLARNPYSWLQNHSLLFFDNPVGVGFSFTDDKRGYVRDMPTYSSQLYIAFHQFVQMFPELKEAPLYIAGESYAGKYVPALGLEIHKRIHLPEHRVNFKGLMIGNAYVDPAVIPLTVRPFYNLGLIGKEQVEMLRPMSNAVAEHVAAKNSSLAKNKWINLISLLLMLTHQQHGYNFLRYELGVGRYVKFLNRMDIQKAIHVRRTNYSFVNMIVNYQLNSDFLSSSKPHFETLLEHYRVLAYCGHLDLMMPCVTNSENYRTWKWNETEKFINATRLPYLYSNKLAGYHKTGGGLTEVVFIGAGHMVPMDVPAPARDLITKWTHNQKLSPSFPRLEASFITSFIANTTAIYL</sequence>
<keyword evidence="6" id="KW-0325">Glycoprotein</keyword>
<evidence type="ECO:0000256" key="2">
    <source>
        <dbReference type="ARBA" id="ARBA00022645"/>
    </source>
</evidence>
<organism evidence="8">
    <name type="scientific">Papilio xuthus</name>
    <name type="common">Asian swallowtail butterfly</name>
    <dbReference type="NCBI Taxonomy" id="66420"/>
    <lineage>
        <taxon>Eukaryota</taxon>
        <taxon>Metazoa</taxon>
        <taxon>Ecdysozoa</taxon>
        <taxon>Arthropoda</taxon>
        <taxon>Hexapoda</taxon>
        <taxon>Insecta</taxon>
        <taxon>Pterygota</taxon>
        <taxon>Neoptera</taxon>
        <taxon>Endopterygota</taxon>
        <taxon>Lepidoptera</taxon>
        <taxon>Glossata</taxon>
        <taxon>Ditrysia</taxon>
        <taxon>Papilionoidea</taxon>
        <taxon>Papilionidae</taxon>
        <taxon>Papilioninae</taxon>
        <taxon>Papilio</taxon>
    </lineage>
</organism>
<keyword evidence="4 7" id="KW-0732">Signal</keyword>
<feature type="chain" id="PRO_5042314574" description="Carboxypeptidase" evidence="7">
    <location>
        <begin position="22"/>
        <end position="539"/>
    </location>
</feature>
<dbReference type="AlphaFoldDB" id="A0AAJ6ZA24"/>
<keyword evidence="3 7" id="KW-0645">Protease</keyword>
<dbReference type="GO" id="GO:0006508">
    <property type="term" value="P:proteolysis"/>
    <property type="evidence" value="ECO:0007669"/>
    <property type="project" value="UniProtKB-KW"/>
</dbReference>
<dbReference type="PROSITE" id="PS00131">
    <property type="entry name" value="CARBOXYPEPT_SER_SER"/>
    <property type="match status" value="1"/>
</dbReference>
<dbReference type="Gene3D" id="3.40.50.1820">
    <property type="entry name" value="alpha/beta hydrolase"/>
    <property type="match status" value="1"/>
</dbReference>
<dbReference type="EC" id="3.4.16.-" evidence="7"/>
<dbReference type="InterPro" id="IPR018202">
    <property type="entry name" value="Ser_caboxypep_ser_AS"/>
</dbReference>
<evidence type="ECO:0000256" key="7">
    <source>
        <dbReference type="RuleBase" id="RU361156"/>
    </source>
</evidence>
<dbReference type="PANTHER" id="PTHR11802:SF3">
    <property type="entry name" value="RETINOID-INDUCIBLE SERINE CARBOXYPEPTIDASE"/>
    <property type="match status" value="1"/>
</dbReference>
<dbReference type="SUPFAM" id="SSF53474">
    <property type="entry name" value="alpha/beta-Hydrolases"/>
    <property type="match status" value="1"/>
</dbReference>
<dbReference type="Proteomes" id="UP000694872">
    <property type="component" value="Unplaced"/>
</dbReference>
<dbReference type="RefSeq" id="XP_013168211.1">
    <property type="nucleotide sequence ID" value="XM_013312757.1"/>
</dbReference>
<evidence type="ECO:0000256" key="5">
    <source>
        <dbReference type="ARBA" id="ARBA00022801"/>
    </source>
</evidence>
<evidence type="ECO:0000313" key="8">
    <source>
        <dbReference type="RefSeq" id="XP_013168211.1"/>
    </source>
</evidence>
<dbReference type="KEGG" id="pxu:106118193"/>
<dbReference type="Pfam" id="PF00450">
    <property type="entry name" value="Peptidase_S10"/>
    <property type="match status" value="1"/>
</dbReference>
<evidence type="ECO:0000256" key="1">
    <source>
        <dbReference type="ARBA" id="ARBA00009431"/>
    </source>
</evidence>
<name>A0AAJ6ZA24_PAPXU</name>
<protein>
    <recommendedName>
        <fullName evidence="7">Carboxypeptidase</fullName>
        <ecNumber evidence="7">3.4.16.-</ecNumber>
    </recommendedName>
</protein>
<keyword evidence="2 7" id="KW-0121">Carboxypeptidase</keyword>
<keyword evidence="5 7" id="KW-0378">Hydrolase</keyword>
<dbReference type="GO" id="GO:0004185">
    <property type="term" value="F:serine-type carboxypeptidase activity"/>
    <property type="evidence" value="ECO:0007669"/>
    <property type="project" value="UniProtKB-UniRule"/>
</dbReference>
<dbReference type="GeneID" id="106118193"/>
<comment type="similarity">
    <text evidence="1 7">Belongs to the peptidase S10 family.</text>
</comment>
<reference evidence="8" key="1">
    <citation type="submission" date="2025-08" db="UniProtKB">
        <authorList>
            <consortium name="RefSeq"/>
        </authorList>
    </citation>
    <scope>IDENTIFICATION</scope>
</reference>
<evidence type="ECO:0000256" key="6">
    <source>
        <dbReference type="ARBA" id="ARBA00023180"/>
    </source>
</evidence>
<gene>
    <name evidence="8" type="primary">LOC106118193</name>
</gene>
<accession>A0AAJ6ZA24</accession>
<evidence type="ECO:0000256" key="3">
    <source>
        <dbReference type="ARBA" id="ARBA00022670"/>
    </source>
</evidence>
<dbReference type="InterPro" id="IPR029058">
    <property type="entry name" value="AB_hydrolase_fold"/>
</dbReference>
<proteinExistence type="inferred from homology"/>
<dbReference type="InterPro" id="IPR001563">
    <property type="entry name" value="Peptidase_S10"/>
</dbReference>
<evidence type="ECO:0000256" key="4">
    <source>
        <dbReference type="ARBA" id="ARBA00022729"/>
    </source>
</evidence>
<dbReference type="PRINTS" id="PR00724">
    <property type="entry name" value="CRBOXYPTASEC"/>
</dbReference>
<dbReference type="PANTHER" id="PTHR11802">
    <property type="entry name" value="SERINE PROTEASE FAMILY S10 SERINE CARBOXYPEPTIDASE"/>
    <property type="match status" value="1"/>
</dbReference>